<dbReference type="Proteomes" id="UP000011201">
    <property type="component" value="Unassembled WGS sequence"/>
</dbReference>
<dbReference type="InterPro" id="IPR011518">
    <property type="entry name" value="Transposase_36"/>
</dbReference>
<sequence length="128" mass="14537">MLLCDGGGSNSSNYYIFKEDLQKLATEIGIEIRVANYPPYTSKFNPIEHRLFPHMTRACQGAIFTSIELVKSLIEKTSTKTGLSVVVNLMDKVYAKGREVADGFKENLPIIFDEYLPKWNYRAIPQNN</sequence>
<name>L8MVD6_9CYAN</name>
<gene>
    <name evidence="1" type="ORF">Pse7429DRAFT_4417</name>
</gene>
<comment type="caution">
    <text evidence="1">The sequence shown here is derived from an EMBL/GenBank/DDBJ whole genome shotgun (WGS) entry which is preliminary data.</text>
</comment>
<dbReference type="EMBL" id="ALWB01000320">
    <property type="protein sequence ID" value="ELS30430.1"/>
    <property type="molecule type" value="Genomic_DNA"/>
</dbReference>
<dbReference type="GO" id="GO:0003676">
    <property type="term" value="F:nucleic acid binding"/>
    <property type="evidence" value="ECO:0007669"/>
    <property type="project" value="InterPro"/>
</dbReference>
<evidence type="ECO:0000313" key="1">
    <source>
        <dbReference type="EMBL" id="ELS30430.1"/>
    </source>
</evidence>
<dbReference type="Gene3D" id="3.30.420.10">
    <property type="entry name" value="Ribonuclease H-like superfamily/Ribonuclease H"/>
    <property type="match status" value="1"/>
</dbReference>
<proteinExistence type="predicted"/>
<dbReference type="Pfam" id="PF07592">
    <property type="entry name" value="DDE_Tnp_ISAZ013"/>
    <property type="match status" value="1"/>
</dbReference>
<accession>L8MVD6</accession>
<evidence type="ECO:0000313" key="2">
    <source>
        <dbReference type="Proteomes" id="UP000011201"/>
    </source>
</evidence>
<reference evidence="1 2" key="1">
    <citation type="journal article" date="2013" name="Proc. Natl. Acad. Sci. U.S.A.">
        <title>Improving the coverage of the cyanobacterial phylum using diversity-driven genome sequencing.</title>
        <authorList>
            <person name="Shih P.M."/>
            <person name="Wu D."/>
            <person name="Latifi A."/>
            <person name="Axen S.D."/>
            <person name="Fewer D.P."/>
            <person name="Talla E."/>
            <person name="Calteau A."/>
            <person name="Cai F."/>
            <person name="Tandeau de Marsac N."/>
            <person name="Rippka R."/>
            <person name="Herdman M."/>
            <person name="Sivonen K."/>
            <person name="Coursin T."/>
            <person name="Laurent T."/>
            <person name="Goodwin L."/>
            <person name="Nolan M."/>
            <person name="Davenport K.W."/>
            <person name="Han C.S."/>
            <person name="Rubin E.M."/>
            <person name="Eisen J.A."/>
            <person name="Woyke T."/>
            <person name="Gugger M."/>
            <person name="Kerfeld C.A."/>
        </authorList>
    </citation>
    <scope>NUCLEOTIDE SEQUENCE [LARGE SCALE GENOMIC DNA]</scope>
    <source>
        <strain evidence="1 2">PCC 7429</strain>
    </source>
</reference>
<keyword evidence="2" id="KW-1185">Reference proteome</keyword>
<dbReference type="PATRIC" id="fig|927668.3.peg.5037"/>
<dbReference type="InterPro" id="IPR036397">
    <property type="entry name" value="RNaseH_sf"/>
</dbReference>
<protein>
    <submittedName>
        <fullName evidence="1">Rhodopirellula transposase family protein</fullName>
    </submittedName>
</protein>
<dbReference type="AlphaFoldDB" id="L8MVD6"/>
<organism evidence="1 2">
    <name type="scientific">Pseudanabaena biceps PCC 7429</name>
    <dbReference type="NCBI Taxonomy" id="927668"/>
    <lineage>
        <taxon>Bacteria</taxon>
        <taxon>Bacillati</taxon>
        <taxon>Cyanobacteriota</taxon>
        <taxon>Cyanophyceae</taxon>
        <taxon>Pseudanabaenales</taxon>
        <taxon>Pseudanabaenaceae</taxon>
        <taxon>Pseudanabaena</taxon>
    </lineage>
</organism>